<dbReference type="RefSeq" id="WP_248631170.1">
    <property type="nucleotide sequence ID" value="NZ_JALPTH010000001.1"/>
</dbReference>
<feature type="compositionally biased region" description="Basic and acidic residues" evidence="5">
    <location>
        <begin position="216"/>
        <end position="233"/>
    </location>
</feature>
<keyword evidence="8" id="KW-1185">Reference proteome</keyword>
<dbReference type="Gene3D" id="1.10.357.10">
    <property type="entry name" value="Tetracycline Repressor, domain 2"/>
    <property type="match status" value="1"/>
</dbReference>
<protein>
    <submittedName>
        <fullName evidence="7">TetR family transcriptional regulator</fullName>
    </submittedName>
</protein>
<feature type="domain" description="HTH tetR-type" evidence="6">
    <location>
        <begin position="8"/>
        <end position="68"/>
    </location>
</feature>
<dbReference type="Proteomes" id="UP001522868">
    <property type="component" value="Unassembled WGS sequence"/>
</dbReference>
<dbReference type="PANTHER" id="PTHR30055">
    <property type="entry name" value="HTH-TYPE TRANSCRIPTIONAL REGULATOR RUTR"/>
    <property type="match status" value="1"/>
</dbReference>
<sequence>MPRQERAERTRELVVRAAAARFDTAGFTATSLSDIVETAKVSKGALYFHFESKEKLAEAVAIQSGAGWRDVLRAARAPGGPMLQALIDMTHDAAQRIHHDVVFRAGLRLCDERWPGEDRFPSPYPSWKRALTLLLARSDRRGELLPGLDVRETARMLTATTAGIETLSRKDRGWLTTPVVAAAWETLLPALVPAERVACFRPCGRVPLVPRQPSAPEREIREGREGREGRETRGAVGTRRPRPAPLG</sequence>
<keyword evidence="3" id="KW-0804">Transcription</keyword>
<evidence type="ECO:0000259" key="6">
    <source>
        <dbReference type="PROSITE" id="PS50977"/>
    </source>
</evidence>
<keyword evidence="2 4" id="KW-0238">DNA-binding</keyword>
<dbReference type="InterPro" id="IPR001647">
    <property type="entry name" value="HTH_TetR"/>
</dbReference>
<dbReference type="PROSITE" id="PS01081">
    <property type="entry name" value="HTH_TETR_1"/>
    <property type="match status" value="1"/>
</dbReference>
<reference evidence="7 8" key="1">
    <citation type="submission" date="2022-04" db="EMBL/GenBank/DDBJ databases">
        <title>Streptomyces sp. nov. LCR6-01 isolated from Lichen of Dirinaria sp.</title>
        <authorList>
            <person name="Kanchanasin P."/>
            <person name="Tanasupawat S."/>
            <person name="Phongsopitanun W."/>
        </authorList>
    </citation>
    <scope>NUCLEOTIDE SEQUENCE [LARGE SCALE GENOMIC DNA]</scope>
    <source>
        <strain evidence="7 8">LCR6-01</strain>
    </source>
</reference>
<gene>
    <name evidence="7" type="ORF">M1O15_00815</name>
</gene>
<evidence type="ECO:0000256" key="5">
    <source>
        <dbReference type="SAM" id="MobiDB-lite"/>
    </source>
</evidence>
<dbReference type="SUPFAM" id="SSF46689">
    <property type="entry name" value="Homeodomain-like"/>
    <property type="match status" value="1"/>
</dbReference>
<evidence type="ECO:0000256" key="2">
    <source>
        <dbReference type="ARBA" id="ARBA00023125"/>
    </source>
</evidence>
<accession>A0ABT0I3S7</accession>
<dbReference type="InterPro" id="IPR047923">
    <property type="entry name" value="ArpA-like"/>
</dbReference>
<evidence type="ECO:0000313" key="7">
    <source>
        <dbReference type="EMBL" id="MCK8675976.1"/>
    </source>
</evidence>
<dbReference type="InterPro" id="IPR023772">
    <property type="entry name" value="DNA-bd_HTH_TetR-type_CS"/>
</dbReference>
<name>A0ABT0I3S7_9ACTN</name>
<feature type="region of interest" description="Disordered" evidence="5">
    <location>
        <begin position="208"/>
        <end position="247"/>
    </location>
</feature>
<comment type="caution">
    <text evidence="7">The sequence shown here is derived from an EMBL/GenBank/DDBJ whole genome shotgun (WGS) entry which is preliminary data.</text>
</comment>
<dbReference type="PROSITE" id="PS50977">
    <property type="entry name" value="HTH_TETR_2"/>
    <property type="match status" value="1"/>
</dbReference>
<dbReference type="SUPFAM" id="SSF48498">
    <property type="entry name" value="Tetracyclin repressor-like, C-terminal domain"/>
    <property type="match status" value="1"/>
</dbReference>
<dbReference type="InterPro" id="IPR036271">
    <property type="entry name" value="Tet_transcr_reg_TetR-rel_C_sf"/>
</dbReference>
<organism evidence="7 8">
    <name type="scientific">Streptomyces lichenis</name>
    <dbReference type="NCBI Taxonomy" id="2306967"/>
    <lineage>
        <taxon>Bacteria</taxon>
        <taxon>Bacillati</taxon>
        <taxon>Actinomycetota</taxon>
        <taxon>Actinomycetes</taxon>
        <taxon>Kitasatosporales</taxon>
        <taxon>Streptomycetaceae</taxon>
        <taxon>Streptomyces</taxon>
    </lineage>
</organism>
<dbReference type="InterPro" id="IPR009057">
    <property type="entry name" value="Homeodomain-like_sf"/>
</dbReference>
<feature type="DNA-binding region" description="H-T-H motif" evidence="4">
    <location>
        <begin position="31"/>
        <end position="50"/>
    </location>
</feature>
<dbReference type="PANTHER" id="PTHR30055:SF234">
    <property type="entry name" value="HTH-TYPE TRANSCRIPTIONAL REGULATOR BETI"/>
    <property type="match status" value="1"/>
</dbReference>
<dbReference type="InterPro" id="IPR050109">
    <property type="entry name" value="HTH-type_TetR-like_transc_reg"/>
</dbReference>
<evidence type="ECO:0000313" key="8">
    <source>
        <dbReference type="Proteomes" id="UP001522868"/>
    </source>
</evidence>
<evidence type="ECO:0000256" key="4">
    <source>
        <dbReference type="PROSITE-ProRule" id="PRU00335"/>
    </source>
</evidence>
<dbReference type="PRINTS" id="PR00455">
    <property type="entry name" value="HTHTETR"/>
</dbReference>
<dbReference type="EMBL" id="JALPTH010000001">
    <property type="protein sequence ID" value="MCK8675976.1"/>
    <property type="molecule type" value="Genomic_DNA"/>
</dbReference>
<evidence type="ECO:0000256" key="1">
    <source>
        <dbReference type="ARBA" id="ARBA00023015"/>
    </source>
</evidence>
<dbReference type="Pfam" id="PF00440">
    <property type="entry name" value="TetR_N"/>
    <property type="match status" value="1"/>
</dbReference>
<evidence type="ECO:0000256" key="3">
    <source>
        <dbReference type="ARBA" id="ARBA00023163"/>
    </source>
</evidence>
<keyword evidence="1" id="KW-0805">Transcription regulation</keyword>
<proteinExistence type="predicted"/>
<dbReference type="NCBIfam" id="NF041196">
    <property type="entry name" value="ScbR_bind_reg"/>
    <property type="match status" value="1"/>
</dbReference>